<accession>A0A9J7AU88</accession>
<evidence type="ECO:0000256" key="2">
    <source>
        <dbReference type="ARBA" id="ARBA00023125"/>
    </source>
</evidence>
<dbReference type="KEGG" id="naci:NUH88_03000"/>
<dbReference type="Gene3D" id="1.10.10.10">
    <property type="entry name" value="Winged helix-like DNA-binding domain superfamily/Winged helix DNA-binding domain"/>
    <property type="match status" value="1"/>
</dbReference>
<evidence type="ECO:0000313" key="6">
    <source>
        <dbReference type="Proteomes" id="UP001060336"/>
    </source>
</evidence>
<dbReference type="SUPFAM" id="SSF46785">
    <property type="entry name" value="Winged helix' DNA-binding domain"/>
    <property type="match status" value="1"/>
</dbReference>
<dbReference type="InterPro" id="IPR011711">
    <property type="entry name" value="GntR_C"/>
</dbReference>
<dbReference type="PROSITE" id="PS50949">
    <property type="entry name" value="HTH_GNTR"/>
    <property type="match status" value="1"/>
</dbReference>
<evidence type="ECO:0000256" key="1">
    <source>
        <dbReference type="ARBA" id="ARBA00023015"/>
    </source>
</evidence>
<dbReference type="InterPro" id="IPR036388">
    <property type="entry name" value="WH-like_DNA-bd_sf"/>
</dbReference>
<gene>
    <name evidence="5" type="ORF">NUH88_03000</name>
</gene>
<dbReference type="InterPro" id="IPR000524">
    <property type="entry name" value="Tscrpt_reg_HTH_GntR"/>
</dbReference>
<dbReference type="SMART" id="SM00345">
    <property type="entry name" value="HTH_GNTR"/>
    <property type="match status" value="1"/>
</dbReference>
<keyword evidence="3" id="KW-0804">Transcription</keyword>
<organism evidence="5 6">
    <name type="scientific">Nisaea acidiphila</name>
    <dbReference type="NCBI Taxonomy" id="1862145"/>
    <lineage>
        <taxon>Bacteria</taxon>
        <taxon>Pseudomonadati</taxon>
        <taxon>Pseudomonadota</taxon>
        <taxon>Alphaproteobacteria</taxon>
        <taxon>Rhodospirillales</taxon>
        <taxon>Thalassobaculaceae</taxon>
        <taxon>Nisaea</taxon>
    </lineage>
</organism>
<dbReference type="EMBL" id="CP102480">
    <property type="protein sequence ID" value="UUX50670.1"/>
    <property type="molecule type" value="Genomic_DNA"/>
</dbReference>
<dbReference type="Pfam" id="PF07729">
    <property type="entry name" value="FCD"/>
    <property type="match status" value="1"/>
</dbReference>
<keyword evidence="1" id="KW-0805">Transcription regulation</keyword>
<dbReference type="RefSeq" id="WP_257769880.1">
    <property type="nucleotide sequence ID" value="NZ_CP102480.1"/>
</dbReference>
<keyword evidence="2" id="KW-0238">DNA-binding</keyword>
<dbReference type="SMART" id="SM00895">
    <property type="entry name" value="FCD"/>
    <property type="match status" value="1"/>
</dbReference>
<dbReference type="GO" id="GO:0003677">
    <property type="term" value="F:DNA binding"/>
    <property type="evidence" value="ECO:0007669"/>
    <property type="project" value="UniProtKB-KW"/>
</dbReference>
<dbReference type="InterPro" id="IPR036390">
    <property type="entry name" value="WH_DNA-bd_sf"/>
</dbReference>
<dbReference type="Proteomes" id="UP001060336">
    <property type="component" value="Chromosome"/>
</dbReference>
<protein>
    <submittedName>
        <fullName evidence="5">GntR family transcriptional regulator</fullName>
    </submittedName>
</protein>
<feature type="domain" description="HTH gntR-type" evidence="4">
    <location>
        <begin position="1"/>
        <end position="68"/>
    </location>
</feature>
<dbReference type="SUPFAM" id="SSF48008">
    <property type="entry name" value="GntR ligand-binding domain-like"/>
    <property type="match status" value="1"/>
</dbReference>
<evidence type="ECO:0000313" key="5">
    <source>
        <dbReference type="EMBL" id="UUX50670.1"/>
    </source>
</evidence>
<dbReference type="PANTHER" id="PTHR43537:SF24">
    <property type="entry name" value="GLUCONATE OPERON TRANSCRIPTIONAL REPRESSOR"/>
    <property type="match status" value="1"/>
</dbReference>
<evidence type="ECO:0000259" key="4">
    <source>
        <dbReference type="PROSITE" id="PS50949"/>
    </source>
</evidence>
<dbReference type="CDD" id="cd07377">
    <property type="entry name" value="WHTH_GntR"/>
    <property type="match status" value="1"/>
</dbReference>
<evidence type="ECO:0000256" key="3">
    <source>
        <dbReference type="ARBA" id="ARBA00023163"/>
    </source>
</evidence>
<proteinExistence type="predicted"/>
<reference evidence="5" key="1">
    <citation type="submission" date="2022-08" db="EMBL/GenBank/DDBJ databases">
        <title>Nisaea acidiphila sp. nov., isolated from a marine algal debris and emended description of the genus Nisaea Urios et al. 2008.</title>
        <authorList>
            <person name="Kwon K."/>
        </authorList>
    </citation>
    <scope>NUCLEOTIDE SEQUENCE</scope>
    <source>
        <strain evidence="5">MEBiC11861</strain>
    </source>
</reference>
<dbReference type="GO" id="GO:0003700">
    <property type="term" value="F:DNA-binding transcription factor activity"/>
    <property type="evidence" value="ECO:0007669"/>
    <property type="project" value="InterPro"/>
</dbReference>
<keyword evidence="6" id="KW-1185">Reference proteome</keyword>
<sequence length="217" mass="24212">MTAGAKAYRAMKEMILDGRLKPSASYLETELAECIGVSRTPVREAGLRLEREGLVTVRPRRGIQVLPVSAEDMAEIYQLLSALEPLAAELAAKRGLTEAEAEAMENETARMEKALEDGDLVAWAEADDAFHALLVEASGNSRLIEATSRYRTQVHRARMATLTMRPRPQQSTEDHRALLYCLLKRDPAGAREVHFRHRQAAGNMLTELLSRHHLDNL</sequence>
<dbReference type="InterPro" id="IPR008920">
    <property type="entry name" value="TF_FadR/GntR_C"/>
</dbReference>
<dbReference type="Gene3D" id="1.20.120.530">
    <property type="entry name" value="GntR ligand-binding domain-like"/>
    <property type="match status" value="1"/>
</dbReference>
<dbReference type="Pfam" id="PF00392">
    <property type="entry name" value="GntR"/>
    <property type="match status" value="1"/>
</dbReference>
<dbReference type="PANTHER" id="PTHR43537">
    <property type="entry name" value="TRANSCRIPTIONAL REGULATOR, GNTR FAMILY"/>
    <property type="match status" value="1"/>
</dbReference>
<name>A0A9J7AU88_9PROT</name>
<dbReference type="AlphaFoldDB" id="A0A9J7AU88"/>